<gene>
    <name evidence="2" type="ORF">PAT01_22720</name>
</gene>
<feature type="transmembrane region" description="Helical" evidence="1">
    <location>
        <begin position="35"/>
        <end position="57"/>
    </location>
</feature>
<protein>
    <submittedName>
        <fullName evidence="2">Uncharacterized protein</fullName>
    </submittedName>
</protein>
<keyword evidence="1" id="KW-1133">Transmembrane helix</keyword>
<reference evidence="2 3" key="1">
    <citation type="submission" date="2019-07" db="EMBL/GenBank/DDBJ databases">
        <title>Whole genome shotgun sequence of Pseudoalteromonas atlantica NBRC 103033.</title>
        <authorList>
            <person name="Hosoyama A."/>
            <person name="Uohara A."/>
            <person name="Ohji S."/>
            <person name="Ichikawa N."/>
        </authorList>
    </citation>
    <scope>NUCLEOTIDE SEQUENCE [LARGE SCALE GENOMIC DNA]</scope>
    <source>
        <strain evidence="2 3">NBRC 103033</strain>
    </source>
</reference>
<evidence type="ECO:0000256" key="1">
    <source>
        <dbReference type="SAM" id="Phobius"/>
    </source>
</evidence>
<dbReference type="EMBL" id="BJUT01000024">
    <property type="protein sequence ID" value="GEK76968.1"/>
    <property type="molecule type" value="Genomic_DNA"/>
</dbReference>
<sequence length="177" mass="20683">MPFLYTAFYLLLSLLRINDDIYKEIEGEELGLKTKVVNIPLTVILIFLILNIINLVSIYNGGEGSDKTFYLNILIGGVLILNKLPWNYFEKPTASFLFTTMVFSYFVHFNIKIDDKVKNYKSIDYKSNYTISFKDKRISTKDVEFMRVNSNYVFLINKKTNKAEIYPRLSINKIEVN</sequence>
<dbReference type="Proteomes" id="UP000321189">
    <property type="component" value="Unassembled WGS sequence"/>
</dbReference>
<proteinExistence type="predicted"/>
<comment type="caution">
    <text evidence="2">The sequence shown here is derived from an EMBL/GenBank/DDBJ whole genome shotgun (WGS) entry which is preliminary data.</text>
</comment>
<keyword evidence="1" id="KW-0472">Membrane</keyword>
<keyword evidence="1" id="KW-0812">Transmembrane</keyword>
<keyword evidence="3" id="KW-1185">Reference proteome</keyword>
<feature type="transmembrane region" description="Helical" evidence="1">
    <location>
        <begin position="69"/>
        <end position="88"/>
    </location>
</feature>
<name>A0ABQ0UEU0_PSEAF</name>
<feature type="transmembrane region" description="Helical" evidence="1">
    <location>
        <begin position="94"/>
        <end position="111"/>
    </location>
</feature>
<organism evidence="2 3">
    <name type="scientific">Pseudoalteromonas atlantica</name>
    <name type="common">Alteromonas atlantica</name>
    <dbReference type="NCBI Taxonomy" id="288"/>
    <lineage>
        <taxon>Bacteria</taxon>
        <taxon>Pseudomonadati</taxon>
        <taxon>Pseudomonadota</taxon>
        <taxon>Gammaproteobacteria</taxon>
        <taxon>Alteromonadales</taxon>
        <taxon>Pseudoalteromonadaceae</taxon>
        <taxon>Pseudoalteromonas</taxon>
    </lineage>
</organism>
<evidence type="ECO:0000313" key="2">
    <source>
        <dbReference type="EMBL" id="GEK76968.1"/>
    </source>
</evidence>
<accession>A0ABQ0UEU0</accession>
<evidence type="ECO:0000313" key="3">
    <source>
        <dbReference type="Proteomes" id="UP000321189"/>
    </source>
</evidence>